<evidence type="ECO:0000313" key="1">
    <source>
        <dbReference type="EMBL" id="CAD9083046.1"/>
    </source>
</evidence>
<gene>
    <name evidence="1" type="ORF">PCOS0759_LOCUS6288</name>
</gene>
<name>A0A7S1KRH1_9EUKA</name>
<protein>
    <submittedName>
        <fullName evidence="1">Uncharacterized protein</fullName>
    </submittedName>
</protein>
<dbReference type="AlphaFoldDB" id="A0A7S1KRH1"/>
<organism evidence="1">
    <name type="scientific">Percolomonas cosmopolitus</name>
    <dbReference type="NCBI Taxonomy" id="63605"/>
    <lineage>
        <taxon>Eukaryota</taxon>
        <taxon>Discoba</taxon>
        <taxon>Heterolobosea</taxon>
        <taxon>Tetramitia</taxon>
        <taxon>Eutetramitia</taxon>
        <taxon>Percolomonadidae</taxon>
        <taxon>Percolomonas</taxon>
    </lineage>
</organism>
<proteinExistence type="predicted"/>
<accession>A0A7S1KRH1</accession>
<reference evidence="1" key="1">
    <citation type="submission" date="2021-01" db="EMBL/GenBank/DDBJ databases">
        <authorList>
            <person name="Corre E."/>
            <person name="Pelletier E."/>
            <person name="Niang G."/>
            <person name="Scheremetjew M."/>
            <person name="Finn R."/>
            <person name="Kale V."/>
            <person name="Holt S."/>
            <person name="Cochrane G."/>
            <person name="Meng A."/>
            <person name="Brown T."/>
            <person name="Cohen L."/>
        </authorList>
    </citation>
    <scope>NUCLEOTIDE SEQUENCE</scope>
    <source>
        <strain evidence="1">WS</strain>
    </source>
</reference>
<dbReference type="EMBL" id="HBGD01007554">
    <property type="protein sequence ID" value="CAD9083046.1"/>
    <property type="molecule type" value="Transcribed_RNA"/>
</dbReference>
<sequence length="116" mass="13291">MIEFLMGAGKSYTHKISRTHTGEWAKLTKFLAHNTELNKLITDSTHFMEYLFTGVFRIPSGCKKHSCNQATEWKTTSIFSKISSNVPLARNLCPMMLKSLRNAMVFSTNIRKWLTS</sequence>